<comment type="caution">
    <text evidence="1">The sequence shown here is derived from an EMBL/GenBank/DDBJ whole genome shotgun (WGS) entry which is preliminary data.</text>
</comment>
<evidence type="ECO:0000313" key="1">
    <source>
        <dbReference type="EMBL" id="MBB3208995.1"/>
    </source>
</evidence>
<dbReference type="Proteomes" id="UP000536179">
    <property type="component" value="Unassembled WGS sequence"/>
</dbReference>
<dbReference type="AlphaFoldDB" id="A0A7W5E2M1"/>
<reference evidence="1 2" key="1">
    <citation type="submission" date="2020-08" db="EMBL/GenBank/DDBJ databases">
        <title>Genomic Encyclopedia of Type Strains, Phase III (KMG-III): the genomes of soil and plant-associated and newly described type strains.</title>
        <authorList>
            <person name="Whitman W."/>
        </authorList>
    </citation>
    <scope>NUCLEOTIDE SEQUENCE [LARGE SCALE GENOMIC DNA]</scope>
    <source>
        <strain evidence="1 2">CECT 8075</strain>
    </source>
</reference>
<name>A0A7W5E2M1_9BACT</name>
<keyword evidence="2" id="KW-1185">Reference proteome</keyword>
<accession>A0A7W5E2M1</accession>
<organism evidence="1 2">
    <name type="scientific">Aporhodopirellula rubra</name>
    <dbReference type="NCBI Taxonomy" id="980271"/>
    <lineage>
        <taxon>Bacteria</taxon>
        <taxon>Pseudomonadati</taxon>
        <taxon>Planctomycetota</taxon>
        <taxon>Planctomycetia</taxon>
        <taxon>Pirellulales</taxon>
        <taxon>Pirellulaceae</taxon>
        <taxon>Aporhodopirellula</taxon>
    </lineage>
</organism>
<proteinExistence type="predicted"/>
<gene>
    <name evidence="1" type="ORF">FHS27_004829</name>
</gene>
<dbReference type="EMBL" id="JACHXU010000019">
    <property type="protein sequence ID" value="MBB3208995.1"/>
    <property type="molecule type" value="Genomic_DNA"/>
</dbReference>
<dbReference type="RefSeq" id="WP_184307282.1">
    <property type="nucleotide sequence ID" value="NZ_JACHXU010000019.1"/>
</dbReference>
<protein>
    <submittedName>
        <fullName evidence="1">Uncharacterized protein</fullName>
    </submittedName>
</protein>
<sequence>MRTFGFRIVLSGLTQASEGLAHALYEAGCTDTSLRSCKGVVSVRFRRESDSLDTAMLDARDQVETAGYRVERIELDGSQLDALASDCGATMSIQHWR</sequence>
<evidence type="ECO:0000313" key="2">
    <source>
        <dbReference type="Proteomes" id="UP000536179"/>
    </source>
</evidence>